<feature type="transmembrane region" description="Helical" evidence="2">
    <location>
        <begin position="71"/>
        <end position="96"/>
    </location>
</feature>
<evidence type="ECO:0000256" key="1">
    <source>
        <dbReference type="SAM" id="MobiDB-lite"/>
    </source>
</evidence>
<dbReference type="AlphaFoldDB" id="A0A1V9XTS9"/>
<name>A0A1V9XTS9_9ACAR</name>
<keyword evidence="2" id="KW-0812">Transmembrane</keyword>
<dbReference type="InParanoid" id="A0A1V9XTS9"/>
<accession>A0A1V9XTS9</accession>
<proteinExistence type="predicted"/>
<gene>
    <name evidence="3" type="ORF">BIW11_07471</name>
</gene>
<evidence type="ECO:0000313" key="3">
    <source>
        <dbReference type="EMBL" id="OQR76906.1"/>
    </source>
</evidence>
<feature type="region of interest" description="Disordered" evidence="1">
    <location>
        <begin position="1"/>
        <end position="48"/>
    </location>
</feature>
<dbReference type="Proteomes" id="UP000192247">
    <property type="component" value="Unassembled WGS sequence"/>
</dbReference>
<keyword evidence="2" id="KW-1133">Transmembrane helix</keyword>
<feature type="compositionally biased region" description="Basic residues" evidence="1">
    <location>
        <begin position="12"/>
        <end position="25"/>
    </location>
</feature>
<sequence>MDYAKPVQDGRRKTRKERRRDRKRGQKDNNNNTQHPFQTVKSGRGMRRAKQKISKLLTQPPWKTFLYPEDVFLYAAARFALAWMAAIFTVTIIQILNK</sequence>
<protein>
    <submittedName>
        <fullName evidence="3">Uncharacterized protein</fullName>
    </submittedName>
</protein>
<evidence type="ECO:0000256" key="2">
    <source>
        <dbReference type="SAM" id="Phobius"/>
    </source>
</evidence>
<evidence type="ECO:0000313" key="4">
    <source>
        <dbReference type="Proteomes" id="UP000192247"/>
    </source>
</evidence>
<organism evidence="3 4">
    <name type="scientific">Tropilaelaps mercedesae</name>
    <dbReference type="NCBI Taxonomy" id="418985"/>
    <lineage>
        <taxon>Eukaryota</taxon>
        <taxon>Metazoa</taxon>
        <taxon>Ecdysozoa</taxon>
        <taxon>Arthropoda</taxon>
        <taxon>Chelicerata</taxon>
        <taxon>Arachnida</taxon>
        <taxon>Acari</taxon>
        <taxon>Parasitiformes</taxon>
        <taxon>Mesostigmata</taxon>
        <taxon>Gamasina</taxon>
        <taxon>Dermanyssoidea</taxon>
        <taxon>Laelapidae</taxon>
        <taxon>Tropilaelaps</taxon>
    </lineage>
</organism>
<dbReference type="EMBL" id="MNPL01004192">
    <property type="protein sequence ID" value="OQR76906.1"/>
    <property type="molecule type" value="Genomic_DNA"/>
</dbReference>
<comment type="caution">
    <text evidence="3">The sequence shown here is derived from an EMBL/GenBank/DDBJ whole genome shotgun (WGS) entry which is preliminary data.</text>
</comment>
<reference evidence="3 4" key="1">
    <citation type="journal article" date="2017" name="Gigascience">
        <title>Draft genome of the honey bee ectoparasitic mite, Tropilaelaps mercedesae, is shaped by the parasitic life history.</title>
        <authorList>
            <person name="Dong X."/>
            <person name="Armstrong S.D."/>
            <person name="Xia D."/>
            <person name="Makepeace B.L."/>
            <person name="Darby A.C."/>
            <person name="Kadowaki T."/>
        </authorList>
    </citation>
    <scope>NUCLEOTIDE SEQUENCE [LARGE SCALE GENOMIC DNA]</scope>
    <source>
        <strain evidence="3">Wuxi-XJTLU</strain>
    </source>
</reference>
<keyword evidence="4" id="KW-1185">Reference proteome</keyword>
<keyword evidence="2" id="KW-0472">Membrane</keyword>